<accession>E0TZI4</accession>
<proteinExistence type="predicted"/>
<protein>
    <submittedName>
        <fullName evidence="1">Uncharacterized protein</fullName>
    </submittedName>
</protein>
<dbReference type="KEGG" id="bss:BSUW23_00765"/>
<reference key="1">
    <citation type="submission" date="2010-08" db="EMBL/GenBank/DDBJ databases">
        <authorList>
            <person name="Zeigler D.R."/>
        </authorList>
    </citation>
    <scope>NUCLEOTIDE SEQUENCE</scope>
    <source>
        <strain>W23</strain>
    </source>
</reference>
<dbReference type="AlphaFoldDB" id="E0TZI4"/>
<evidence type="ECO:0000313" key="2">
    <source>
        <dbReference type="Proteomes" id="UP000002233"/>
    </source>
</evidence>
<dbReference type="HOGENOM" id="CLU_2505885_0_0_9"/>
<organism evidence="1 2">
    <name type="scientific">Bacillus spizizenii (strain ATCC 23059 / NRRL B-14472 / W23)</name>
    <name type="common">Bacillus subtilis subsp. spizizenii</name>
    <dbReference type="NCBI Taxonomy" id="655816"/>
    <lineage>
        <taxon>Bacteria</taxon>
        <taxon>Bacillati</taxon>
        <taxon>Bacillota</taxon>
        <taxon>Bacilli</taxon>
        <taxon>Bacillales</taxon>
        <taxon>Bacillaceae</taxon>
        <taxon>Bacillus</taxon>
    </lineage>
</organism>
<gene>
    <name evidence="1" type="ordered locus">BSUW23_00765</name>
</gene>
<dbReference type="EMBL" id="CP002183">
    <property type="protein sequence ID" value="ADM36212.1"/>
    <property type="molecule type" value="Genomic_DNA"/>
</dbReference>
<evidence type="ECO:0000313" key="1">
    <source>
        <dbReference type="EMBL" id="ADM36212.1"/>
    </source>
</evidence>
<dbReference type="Proteomes" id="UP000002233">
    <property type="component" value="Chromosome"/>
</dbReference>
<reference evidence="1 2" key="2">
    <citation type="journal article" date="2011" name="Microbiology">
        <title>The genome sequence of Bacillus subtilis subsp. spizizenii W23: insights into speciation within the B. subtilis complex and into the history of B. subtilis genetics.</title>
        <authorList>
            <person name="Zeigler D.R."/>
        </authorList>
    </citation>
    <scope>NUCLEOTIDE SEQUENCE [LARGE SCALE GENOMIC DNA]</scope>
    <source>
        <strain evidence="2">ATCC 23059 / NRRL B-14472 / W23</strain>
    </source>
</reference>
<sequence>MIYVIRFTLISSNSVISKELLFLRAMKQLKNRQGDLTKGRPVVRMSWTDDITIKNFDQISKQLTGSDMKAIMIITVRALISKHFA</sequence>
<name>E0TZI4_BACSH</name>